<feature type="domain" description="PAC" evidence="9">
    <location>
        <begin position="308"/>
        <end position="360"/>
    </location>
</feature>
<dbReference type="Gene3D" id="3.30.565.10">
    <property type="entry name" value="Histidine kinase-like ATPase, C-terminal domain"/>
    <property type="match status" value="1"/>
</dbReference>
<dbReference type="Pfam" id="PF02518">
    <property type="entry name" value="HATPase_c"/>
    <property type="match status" value="1"/>
</dbReference>
<keyword evidence="7" id="KW-1133">Transmembrane helix</keyword>
<dbReference type="Proteomes" id="UP000001941">
    <property type="component" value="Chromosome"/>
</dbReference>
<dbReference type="KEGG" id="mhu:Mhun_1563"/>
<evidence type="ECO:0000256" key="7">
    <source>
        <dbReference type="SAM" id="Phobius"/>
    </source>
</evidence>
<dbReference type="Gene3D" id="3.30.450.20">
    <property type="entry name" value="PAS domain"/>
    <property type="match status" value="1"/>
</dbReference>
<feature type="transmembrane region" description="Helical" evidence="7">
    <location>
        <begin position="145"/>
        <end position="169"/>
    </location>
</feature>
<feature type="transmembrane region" description="Helical" evidence="7">
    <location>
        <begin position="209"/>
        <end position="230"/>
    </location>
</feature>
<feature type="transmembrane region" description="Helical" evidence="7">
    <location>
        <begin position="6"/>
        <end position="28"/>
    </location>
</feature>
<dbReference type="Pfam" id="PF13426">
    <property type="entry name" value="PAS_9"/>
    <property type="match status" value="1"/>
</dbReference>
<dbReference type="PRINTS" id="PR00344">
    <property type="entry name" value="BCTRLSENSOR"/>
</dbReference>
<dbReference type="InParanoid" id="Q2FRE8"/>
<evidence type="ECO:0000256" key="5">
    <source>
        <dbReference type="ARBA" id="ARBA00022840"/>
    </source>
</evidence>
<feature type="transmembrane region" description="Helical" evidence="7">
    <location>
        <begin position="64"/>
        <end position="90"/>
    </location>
</feature>
<accession>Q2FRE8</accession>
<keyword evidence="11" id="KW-1185">Reference proteome</keyword>
<dbReference type="InterPro" id="IPR004358">
    <property type="entry name" value="Sig_transdc_His_kin-like_C"/>
</dbReference>
<dbReference type="STRING" id="323259.Mhun_1563"/>
<proteinExistence type="predicted"/>
<dbReference type="OrthoDB" id="8127at2157"/>
<sequence length="574" mass="64036">MTYSLPAISLLCLISAAITFSLGIFVFARNPKSHVHQLFLLLCCSGAFWAFFEFMLRQATDPSFAYYWNMIGSEWIITIPVAIHFILLFTSHPLSKKSHLPIILLLFYAPALVFFIYDATHAWTYHFTFIEGYGFDSSPKPSHLLYIPEIIFAFIVAFFAIITCIRSYLKTPQIYKKLRRQILLVLMGISFPSGAGLIGIVFFSNISNGLSVAVAISYLGFVICISIAILRYGLFIVSATTAAETIITTIPDALILTTHDGEIITTNPAGLHLTGLGRGNNQERQIRNFIPETEFLQILQKIERNGSVSDEEMLFRGGFGPVPVSIAASEVKDLDGKPAGLVFIIRDITDRKASERALVQAREKLALMFKITRHDILNLLTAMTGYLCIAEDKAESLDASLTSDIRTCQDLAERIADHIRITGTYHEHESGEPIWQSLDSLIRRLIQEMSNTVQITADIEPVEIRADPLMYKVLYNIAENSVRHGENTTLITCESAILNDSFILVMEDNGKGILEEEKSRIFEPGFGKNTGLGLSFCQDILNYSGISIRETGKAGSGARFEILFPPGTWREKNT</sequence>
<dbReference type="InterPro" id="IPR000700">
    <property type="entry name" value="PAS-assoc_C"/>
</dbReference>
<evidence type="ECO:0000256" key="6">
    <source>
        <dbReference type="ARBA" id="ARBA00023012"/>
    </source>
</evidence>
<dbReference type="PANTHER" id="PTHR43065">
    <property type="entry name" value="SENSOR HISTIDINE KINASE"/>
    <property type="match status" value="1"/>
</dbReference>
<dbReference type="eggNOG" id="arCOG06193">
    <property type="taxonomic scope" value="Archaea"/>
</dbReference>
<evidence type="ECO:0000313" key="11">
    <source>
        <dbReference type="Proteomes" id="UP000001941"/>
    </source>
</evidence>
<dbReference type="InterPro" id="IPR005467">
    <property type="entry name" value="His_kinase_dom"/>
</dbReference>
<feature type="domain" description="Histidine kinase" evidence="8">
    <location>
        <begin position="371"/>
        <end position="568"/>
    </location>
</feature>
<dbReference type="SUPFAM" id="SSF55785">
    <property type="entry name" value="PYP-like sensor domain (PAS domain)"/>
    <property type="match status" value="1"/>
</dbReference>
<dbReference type="GO" id="GO:0005524">
    <property type="term" value="F:ATP binding"/>
    <property type="evidence" value="ECO:0007669"/>
    <property type="project" value="UniProtKB-KW"/>
</dbReference>
<dbReference type="InterPro" id="IPR031621">
    <property type="entry name" value="HisKA_7TM"/>
</dbReference>
<dbReference type="NCBIfam" id="TIGR00229">
    <property type="entry name" value="sensory_box"/>
    <property type="match status" value="1"/>
</dbReference>
<protein>
    <submittedName>
        <fullName evidence="10">Multi-sensor signal transduction histidine kinase</fullName>
        <ecNumber evidence="10">2.7.13.3</ecNumber>
    </submittedName>
</protein>
<dbReference type="SMART" id="SM00091">
    <property type="entry name" value="PAS"/>
    <property type="match status" value="1"/>
</dbReference>
<keyword evidence="7" id="KW-0812">Transmembrane</keyword>
<feature type="transmembrane region" description="Helical" evidence="7">
    <location>
        <begin position="35"/>
        <end position="52"/>
    </location>
</feature>
<dbReference type="GO" id="GO:0000160">
    <property type="term" value="P:phosphorelay signal transduction system"/>
    <property type="evidence" value="ECO:0007669"/>
    <property type="project" value="UniProtKB-KW"/>
</dbReference>
<dbReference type="AlphaFoldDB" id="Q2FRE8"/>
<dbReference type="EnsemblBacteria" id="ABD41294">
    <property type="protein sequence ID" value="ABD41294"/>
    <property type="gene ID" value="Mhun_1563"/>
</dbReference>
<evidence type="ECO:0000256" key="4">
    <source>
        <dbReference type="ARBA" id="ARBA00022777"/>
    </source>
</evidence>
<dbReference type="RefSeq" id="WP_011448559.1">
    <property type="nucleotide sequence ID" value="NC_007796.1"/>
</dbReference>
<keyword evidence="7" id="KW-0472">Membrane</keyword>
<gene>
    <name evidence="10" type="ordered locus">Mhun_1563</name>
</gene>
<dbReference type="InterPro" id="IPR000014">
    <property type="entry name" value="PAS"/>
</dbReference>
<feature type="transmembrane region" description="Helical" evidence="7">
    <location>
        <begin position="102"/>
        <end position="125"/>
    </location>
</feature>
<dbReference type="CDD" id="cd00130">
    <property type="entry name" value="PAS"/>
    <property type="match status" value="1"/>
</dbReference>
<reference evidence="11" key="1">
    <citation type="journal article" date="2016" name="Stand. Genomic Sci.">
        <title>Complete genome sequence of Methanospirillum hungatei type strain JF1.</title>
        <authorList>
            <person name="Gunsalus R.P."/>
            <person name="Cook L.E."/>
            <person name="Crable B."/>
            <person name="Rohlin L."/>
            <person name="McDonald E."/>
            <person name="Mouttaki H."/>
            <person name="Sieber J.R."/>
            <person name="Poweleit N."/>
            <person name="Zhou H."/>
            <person name="Lapidus A.L."/>
            <person name="Daligault H.E."/>
            <person name="Land M."/>
            <person name="Gilna P."/>
            <person name="Ivanova N."/>
            <person name="Kyrpides N."/>
            <person name="Culley D.E."/>
            <person name="McInerney M.J."/>
        </authorList>
    </citation>
    <scope>NUCLEOTIDE SEQUENCE [LARGE SCALE GENOMIC DNA]</scope>
    <source>
        <strain evidence="11">ATCC 27890 / DSM 864 / NBRC 100397 / JF-1</strain>
    </source>
</reference>
<organism evidence="10 11">
    <name type="scientific">Methanospirillum hungatei JF-1 (strain ATCC 27890 / DSM 864 / NBRC 100397 / JF-1)</name>
    <dbReference type="NCBI Taxonomy" id="323259"/>
    <lineage>
        <taxon>Archaea</taxon>
        <taxon>Methanobacteriati</taxon>
        <taxon>Methanobacteriota</taxon>
        <taxon>Stenosarchaea group</taxon>
        <taxon>Methanomicrobia</taxon>
        <taxon>Methanomicrobiales</taxon>
        <taxon>Methanospirillaceae</taxon>
        <taxon>Methanospirillum</taxon>
    </lineage>
</organism>
<keyword evidence="3" id="KW-0547">Nucleotide-binding</keyword>
<dbReference type="Pfam" id="PF16927">
    <property type="entry name" value="HisKA_7TM"/>
    <property type="match status" value="1"/>
</dbReference>
<dbReference type="GeneID" id="25393520"/>
<dbReference type="SUPFAM" id="SSF55874">
    <property type="entry name" value="ATPase domain of HSP90 chaperone/DNA topoisomerase II/histidine kinase"/>
    <property type="match status" value="1"/>
</dbReference>
<evidence type="ECO:0000256" key="2">
    <source>
        <dbReference type="ARBA" id="ARBA00022679"/>
    </source>
</evidence>
<evidence type="ECO:0000313" key="10">
    <source>
        <dbReference type="EMBL" id="ABD41294.1"/>
    </source>
</evidence>
<dbReference type="InterPro" id="IPR035965">
    <property type="entry name" value="PAS-like_dom_sf"/>
</dbReference>
<dbReference type="EMBL" id="CP000254">
    <property type="protein sequence ID" value="ABD41294.1"/>
    <property type="molecule type" value="Genomic_DNA"/>
</dbReference>
<evidence type="ECO:0000259" key="9">
    <source>
        <dbReference type="PROSITE" id="PS50113"/>
    </source>
</evidence>
<dbReference type="PROSITE" id="PS50109">
    <property type="entry name" value="HIS_KIN"/>
    <property type="match status" value="1"/>
</dbReference>
<dbReference type="PANTHER" id="PTHR43065:SF10">
    <property type="entry name" value="PEROXIDE STRESS-ACTIVATED HISTIDINE KINASE MAK3"/>
    <property type="match status" value="1"/>
</dbReference>
<keyword evidence="6" id="KW-0902">Two-component regulatory system</keyword>
<keyword evidence="2 10" id="KW-0808">Transferase</keyword>
<dbReference type="HOGENOM" id="CLU_000445_114_58_2"/>
<dbReference type="InterPro" id="IPR003594">
    <property type="entry name" value="HATPase_dom"/>
</dbReference>
<evidence type="ECO:0000259" key="8">
    <source>
        <dbReference type="PROSITE" id="PS50109"/>
    </source>
</evidence>
<evidence type="ECO:0000256" key="3">
    <source>
        <dbReference type="ARBA" id="ARBA00022741"/>
    </source>
</evidence>
<evidence type="ECO:0000256" key="1">
    <source>
        <dbReference type="ARBA" id="ARBA00022553"/>
    </source>
</evidence>
<keyword evidence="4 10" id="KW-0418">Kinase</keyword>
<dbReference type="InterPro" id="IPR036890">
    <property type="entry name" value="HATPase_C_sf"/>
</dbReference>
<keyword evidence="5" id="KW-0067">ATP-binding</keyword>
<dbReference type="EC" id="2.7.13.3" evidence="10"/>
<dbReference type="SMART" id="SM00387">
    <property type="entry name" value="HATPase_c"/>
    <property type="match status" value="1"/>
</dbReference>
<feature type="transmembrane region" description="Helical" evidence="7">
    <location>
        <begin position="181"/>
        <end position="203"/>
    </location>
</feature>
<name>Q2FRE8_METHJ</name>
<dbReference type="GO" id="GO:0004673">
    <property type="term" value="F:protein histidine kinase activity"/>
    <property type="evidence" value="ECO:0007669"/>
    <property type="project" value="UniProtKB-EC"/>
</dbReference>
<dbReference type="PROSITE" id="PS50113">
    <property type="entry name" value="PAC"/>
    <property type="match status" value="1"/>
</dbReference>
<keyword evidence="1" id="KW-0597">Phosphoprotein</keyword>